<sequence length="357" mass="39754">MNEDDLRIDDLDGHIERCYERIAENIMPQVFEQRLKNYTAAKLKLDQMRFPGSEELSWDAIQRVHSLDAIKADLVCYTDEREQLPNVEALLEAYKSGKLDWKAGLVTYWSKGVQISQPRRFDWDEFEAINSHYEGYKSFWTEGICGPENEGLYSLVTLFPEPLNRRLTSLSLALRLPGLAWFAELDFINDTGCSTMTIYQGDLKMLLGPFGTAVGPRVPVVSMITSSTASGNIIMEEIELEVTILDGNRERMTPWTRSLCHLFPGDWSPNGVPRLDGPFLKNLLFVASVPDHSSRLYASTTSHELPIPNLNLATNPGHHPAIVQTPLTPGTSVPPRGGWLAAVGGKMGFPPPAAGVP</sequence>
<accession>A0A7T6XSR3</accession>
<dbReference type="VEuPathDB" id="FungiDB:PDIP_05820"/>
<dbReference type="AlphaFoldDB" id="A0A7T6XSR3"/>
<dbReference type="KEGG" id="pdp:PDIP_05820"/>
<reference evidence="1 2" key="1">
    <citation type="submission" date="2020-08" db="EMBL/GenBank/DDBJ databases">
        <title>The completed genome sequence of the pathogenic ascomycete fungus Penicillium digitatum.</title>
        <authorList>
            <person name="Wang M."/>
        </authorList>
    </citation>
    <scope>NUCLEOTIDE SEQUENCE [LARGE SCALE GENOMIC DNA]</scope>
    <source>
        <strain evidence="1 2">PdW03</strain>
    </source>
</reference>
<protein>
    <submittedName>
        <fullName evidence="1">Uncharacterized protein</fullName>
    </submittedName>
</protein>
<evidence type="ECO:0000313" key="1">
    <source>
        <dbReference type="EMBL" id="QQK46733.1"/>
    </source>
</evidence>
<dbReference type="EMBL" id="CP060778">
    <property type="protein sequence ID" value="QQK46733.1"/>
    <property type="molecule type" value="Genomic_DNA"/>
</dbReference>
<dbReference type="Proteomes" id="UP000595662">
    <property type="component" value="Chromosome 5"/>
</dbReference>
<organism evidence="1 2">
    <name type="scientific">Penicillium digitatum</name>
    <name type="common">Green mold</name>
    <dbReference type="NCBI Taxonomy" id="36651"/>
    <lineage>
        <taxon>Eukaryota</taxon>
        <taxon>Fungi</taxon>
        <taxon>Dikarya</taxon>
        <taxon>Ascomycota</taxon>
        <taxon>Pezizomycotina</taxon>
        <taxon>Eurotiomycetes</taxon>
        <taxon>Eurotiomycetidae</taxon>
        <taxon>Eurotiales</taxon>
        <taxon>Aspergillaceae</taxon>
        <taxon>Penicillium</taxon>
    </lineage>
</organism>
<name>A0A7T6XSR3_PENDI</name>
<dbReference type="RefSeq" id="XP_014538595.2">
    <property type="nucleotide sequence ID" value="XM_014683109.2"/>
</dbReference>
<evidence type="ECO:0000313" key="2">
    <source>
        <dbReference type="Proteomes" id="UP000595662"/>
    </source>
</evidence>
<dbReference type="GeneID" id="26228905"/>
<gene>
    <name evidence="1" type="ORF">Pdw03_1631</name>
</gene>
<proteinExistence type="predicted"/>